<evidence type="ECO:0000313" key="2">
    <source>
        <dbReference type="EMBL" id="KAE8351308.1"/>
    </source>
</evidence>
<dbReference type="AlphaFoldDB" id="A0A5N6Z1K6"/>
<dbReference type="Proteomes" id="UP000327118">
    <property type="component" value="Unassembled WGS sequence"/>
</dbReference>
<evidence type="ECO:0000313" key="3">
    <source>
        <dbReference type="Proteomes" id="UP000327118"/>
    </source>
</evidence>
<name>A0A5N6Z1K6_9EURO</name>
<organism evidence="2 3">
    <name type="scientific">Aspergillus coremiiformis</name>
    <dbReference type="NCBI Taxonomy" id="138285"/>
    <lineage>
        <taxon>Eukaryota</taxon>
        <taxon>Fungi</taxon>
        <taxon>Dikarya</taxon>
        <taxon>Ascomycota</taxon>
        <taxon>Pezizomycotina</taxon>
        <taxon>Eurotiomycetes</taxon>
        <taxon>Eurotiomycetidae</taxon>
        <taxon>Eurotiales</taxon>
        <taxon>Aspergillaceae</taxon>
        <taxon>Aspergillus</taxon>
        <taxon>Aspergillus subgen. Circumdati</taxon>
    </lineage>
</organism>
<gene>
    <name evidence="2" type="ORF">BDV28DRAFT_22311</name>
</gene>
<keyword evidence="3" id="KW-1185">Reference proteome</keyword>
<evidence type="ECO:0000256" key="1">
    <source>
        <dbReference type="SAM" id="Coils"/>
    </source>
</evidence>
<feature type="coiled-coil region" evidence="1">
    <location>
        <begin position="96"/>
        <end position="123"/>
    </location>
</feature>
<reference evidence="3" key="1">
    <citation type="submission" date="2019-04" db="EMBL/GenBank/DDBJ databases">
        <title>Friends and foes A comparative genomics studyof 23 Aspergillus species from section Flavi.</title>
        <authorList>
            <consortium name="DOE Joint Genome Institute"/>
            <person name="Kjaerbolling I."/>
            <person name="Vesth T."/>
            <person name="Frisvad J.C."/>
            <person name="Nybo J.L."/>
            <person name="Theobald S."/>
            <person name="Kildgaard S."/>
            <person name="Isbrandt T."/>
            <person name="Kuo A."/>
            <person name="Sato A."/>
            <person name="Lyhne E.K."/>
            <person name="Kogle M.E."/>
            <person name="Wiebenga A."/>
            <person name="Kun R.S."/>
            <person name="Lubbers R.J."/>
            <person name="Makela M.R."/>
            <person name="Barry K."/>
            <person name="Chovatia M."/>
            <person name="Clum A."/>
            <person name="Daum C."/>
            <person name="Haridas S."/>
            <person name="He G."/>
            <person name="LaButti K."/>
            <person name="Lipzen A."/>
            <person name="Mondo S."/>
            <person name="Riley R."/>
            <person name="Salamov A."/>
            <person name="Simmons B.A."/>
            <person name="Magnuson J.K."/>
            <person name="Henrissat B."/>
            <person name="Mortensen U.H."/>
            <person name="Larsen T.O."/>
            <person name="Devries R.P."/>
            <person name="Grigoriev I.V."/>
            <person name="Machida M."/>
            <person name="Baker S.E."/>
            <person name="Andersen M.R."/>
        </authorList>
    </citation>
    <scope>NUCLEOTIDE SEQUENCE [LARGE SCALE GENOMIC DNA]</scope>
    <source>
        <strain evidence="3">CBS 553.77</strain>
    </source>
</reference>
<accession>A0A5N6Z1K6</accession>
<dbReference type="EMBL" id="ML739177">
    <property type="protein sequence ID" value="KAE8351308.1"/>
    <property type="molecule type" value="Genomic_DNA"/>
</dbReference>
<feature type="coiled-coil region" evidence="1">
    <location>
        <begin position="290"/>
        <end position="340"/>
    </location>
</feature>
<evidence type="ECO:0008006" key="4">
    <source>
        <dbReference type="Google" id="ProtNLM"/>
    </source>
</evidence>
<protein>
    <recommendedName>
        <fullName evidence="4">Ubiquinol-cytochrome-c reductase cytochrome c1</fullName>
    </recommendedName>
</protein>
<proteinExistence type="predicted"/>
<dbReference type="OrthoDB" id="5324651at2759"/>
<sequence length="383" mass="42892">MSSATERRQVFLACKAIFSGANALIRKSRTIRGHVEEHKASLRTLIPDFNVERVTAIAKELLKDGVFESDIKAQLIFPNLPMPSSARKNQHDASENEAARSTAKALKEAASGWENEIEEMETTPVAIQFEAPAGVKIQVKGETPFTFPPPPPEDVDARIPSLYPSYFPYHAQHSILSTLQGVLEECCFEFTKKWLPSELENRGWDCAVAVELTKWKRLLTMWTPQFPDGALQIGIAEFHAQLAIVCEVRHAAVHRVPTTARGIDTLVVSAMRLTEALRNPLRTSQLEDLHLDIQAKIKAMELNKNALEEDLTRDLEAIRLQREELDRKEEELRVKTINSDKENKLLMGRLVEESIGRIFNDAKGALDNISTGFATADDGAEDD</sequence>
<keyword evidence="1" id="KW-0175">Coiled coil</keyword>